<dbReference type="InterPro" id="IPR020568">
    <property type="entry name" value="Ribosomal_Su5_D2-typ_SF"/>
</dbReference>
<feature type="binding site" evidence="5">
    <location>
        <position position="53"/>
    </location>
    <ligand>
        <name>ATP</name>
        <dbReference type="ChEBI" id="CHEBI:30616"/>
    </ligand>
</feature>
<dbReference type="PANTHER" id="PTHR11528">
    <property type="entry name" value="HEAT SHOCK PROTEIN 90 FAMILY MEMBER"/>
    <property type="match status" value="1"/>
</dbReference>
<dbReference type="Gene3D" id="3.30.230.80">
    <property type="match status" value="1"/>
</dbReference>
<gene>
    <name evidence="6" type="ORF">GMPD_11650</name>
    <name evidence="7" type="ORF">M1B72_11055</name>
</gene>
<keyword evidence="4" id="KW-0143">Chaperone</keyword>
<protein>
    <submittedName>
        <fullName evidence="7">ATP-binding protein</fullName>
    </submittedName>
    <submittedName>
        <fullName evidence="6">Molecular chaperone HtpG</fullName>
    </submittedName>
</protein>
<feature type="binding site" evidence="5">
    <location>
        <position position="49"/>
    </location>
    <ligand>
        <name>ATP</name>
        <dbReference type="ChEBI" id="CHEBI:30616"/>
    </ligand>
</feature>
<keyword evidence="9" id="KW-1185">Reference proteome</keyword>
<feature type="binding site" evidence="5">
    <location>
        <position position="325"/>
    </location>
    <ligand>
        <name>ATP</name>
        <dbReference type="ChEBI" id="CHEBI:30616"/>
    </ligand>
</feature>
<evidence type="ECO:0000256" key="2">
    <source>
        <dbReference type="ARBA" id="ARBA00022741"/>
    </source>
</evidence>
<reference evidence="8" key="1">
    <citation type="submission" date="2020-06" db="EMBL/GenBank/DDBJ databases">
        <title>Draft genomic sequecing of Geomonas sp. Red736.</title>
        <authorList>
            <person name="Itoh H."/>
            <person name="Xu Z.X."/>
            <person name="Ushijima N."/>
            <person name="Masuda Y."/>
            <person name="Shiratori Y."/>
            <person name="Senoo K."/>
        </authorList>
    </citation>
    <scope>NUCLEOTIDE SEQUENCE [LARGE SCALE GENOMIC DNA]</scope>
    <source>
        <strain evidence="8">Red736</strain>
    </source>
</reference>
<dbReference type="SUPFAM" id="SSF55874">
    <property type="entry name" value="ATPase domain of HSP90 chaperone/DNA topoisomerase II/histidine kinase"/>
    <property type="match status" value="1"/>
</dbReference>
<dbReference type="AlphaFoldDB" id="A0A6V8MSW2"/>
<dbReference type="GO" id="GO:0005524">
    <property type="term" value="F:ATP binding"/>
    <property type="evidence" value="ECO:0007669"/>
    <property type="project" value="UniProtKB-KW"/>
</dbReference>
<feature type="binding site" evidence="5">
    <location>
        <position position="179"/>
    </location>
    <ligand>
        <name>ATP</name>
        <dbReference type="ChEBI" id="CHEBI:30616"/>
    </ligand>
</feature>
<evidence type="ECO:0000256" key="4">
    <source>
        <dbReference type="ARBA" id="ARBA00023186"/>
    </source>
</evidence>
<dbReference type="Pfam" id="PF13589">
    <property type="entry name" value="HATPase_c_3"/>
    <property type="match status" value="1"/>
</dbReference>
<reference evidence="7" key="3">
    <citation type="submission" date="2022-04" db="EMBL/GenBank/DDBJ databases">
        <authorList>
            <person name="Liu G."/>
        </authorList>
    </citation>
    <scope>NUCLEOTIDE SEQUENCE</scope>
    <source>
        <strain evidence="7">RG22</strain>
    </source>
</reference>
<comment type="similarity">
    <text evidence="1">Belongs to the heat shock protein 90 family.</text>
</comment>
<sequence length="674" mass="74469">MPRNIVTNTPLSPSLADGPELFQMETDLDGILILLGESLYSSPDVFIRELLQNCHDALVLRRRSEPNLAGHICITTSTAEKSITFRENGIGMDYGDIRHVFSVIGSSGKRGGKGLADLRTMAETELIGQFGIGFLSAFTVAARVEVFTRKAGDDCGWHWTNCGSLQCALEPSARPETGTEVTLFLRDEYDFLLDEEYLSSAVVRYGNFLPFPISLNGMGPVNAVNAPWHRTKGEPSLEQCRAFIESAYHDFPIEVIPVLPEGGTRARGVLYITGERVPDYGAKGTVDLYVRRMFVTSGSRHILPPWAKFVKGVIDCPDLKPTASRDGIKDDDPATVELSRHLGDLIVRHLRTLAEANPERFARLVDWHHYHLKGMACLYPEFFREIAPYLPLPTSRGTMTLRHCLAAAREDAAGKAVPVLYYQKGEGAFSQFRRMAQSRGWLVVDASLPLDASLLKSYAGEHRGQVTLVRVDAGDPPGLFAALEPVQEERFRLLEGEIAGRLRRMGVERLVVRTRSFEPADIPALVMHHRDDEDLDDLRHSLGNPGISEAARMIAGDLLSKRKIAPVTLTLNARNPAVARLVDLARWQRLEDAALGWDAGLLDALLGSLFTTALMASGGSGKEEGDLLRQQLGGLFRCVLRLLEKHDEQQDLITRLEQQGGTTGLRHGLGDYNC</sequence>
<dbReference type="EMBL" id="BLXY01000002">
    <property type="protein sequence ID" value="GFO63246.1"/>
    <property type="molecule type" value="Genomic_DNA"/>
</dbReference>
<dbReference type="InterPro" id="IPR001404">
    <property type="entry name" value="Hsp90_fam"/>
</dbReference>
<dbReference type="InterPro" id="IPR020575">
    <property type="entry name" value="Hsp90_N"/>
</dbReference>
<dbReference type="EMBL" id="CP096574">
    <property type="protein sequence ID" value="UPU38221.1"/>
    <property type="molecule type" value="Genomic_DNA"/>
</dbReference>
<dbReference type="Pfam" id="PF00183">
    <property type="entry name" value="HSP90"/>
    <property type="match status" value="1"/>
</dbReference>
<evidence type="ECO:0000313" key="9">
    <source>
        <dbReference type="Proteomes" id="UP000831485"/>
    </source>
</evidence>
<dbReference type="GO" id="GO:0051082">
    <property type="term" value="F:unfolded protein binding"/>
    <property type="evidence" value="ECO:0007669"/>
    <property type="project" value="InterPro"/>
</dbReference>
<reference evidence="6" key="2">
    <citation type="journal article" date="2021" name="Int. J. Syst. Evol. Microbiol.">
        <title>Geomonas silvestris sp. nov., Geomonas paludis sp. nov. and Geomonas limicola sp. nov., isolated from terrestrial environments, and emended description of the genus Geomonas.</title>
        <authorList>
            <person name="Itoh H."/>
            <person name="Xu Z."/>
            <person name="Masuda Y."/>
            <person name="Ushijima N."/>
            <person name="Hayakawa C."/>
            <person name="Shiratori Y."/>
            <person name="Senoo K."/>
        </authorList>
    </citation>
    <scope>NUCLEOTIDE SEQUENCE</scope>
    <source>
        <strain evidence="6">Red736</strain>
    </source>
</reference>
<dbReference type="Proteomes" id="UP000568888">
    <property type="component" value="Unassembled WGS sequence"/>
</dbReference>
<feature type="binding site" evidence="5">
    <location>
        <begin position="129"/>
        <end position="134"/>
    </location>
    <ligand>
        <name>ATP</name>
        <dbReference type="ChEBI" id="CHEBI:30616"/>
    </ligand>
</feature>
<name>A0A6V8MSW2_9BACT</name>
<evidence type="ECO:0000313" key="7">
    <source>
        <dbReference type="EMBL" id="UPU38221.1"/>
    </source>
</evidence>
<dbReference type="InterPro" id="IPR036890">
    <property type="entry name" value="HATPase_C_sf"/>
</dbReference>
<evidence type="ECO:0000256" key="3">
    <source>
        <dbReference type="ARBA" id="ARBA00022840"/>
    </source>
</evidence>
<dbReference type="SUPFAM" id="SSF54211">
    <property type="entry name" value="Ribosomal protein S5 domain 2-like"/>
    <property type="match status" value="1"/>
</dbReference>
<dbReference type="GO" id="GO:0140662">
    <property type="term" value="F:ATP-dependent protein folding chaperone"/>
    <property type="evidence" value="ECO:0007669"/>
    <property type="project" value="InterPro"/>
</dbReference>
<dbReference type="GO" id="GO:0016887">
    <property type="term" value="F:ATP hydrolysis activity"/>
    <property type="evidence" value="ECO:0007669"/>
    <property type="project" value="InterPro"/>
</dbReference>
<dbReference type="Proteomes" id="UP000831485">
    <property type="component" value="Chromosome"/>
</dbReference>
<feature type="binding site" evidence="5">
    <location>
        <position position="92"/>
    </location>
    <ligand>
        <name>ATP</name>
        <dbReference type="ChEBI" id="CHEBI:30616"/>
    </ligand>
</feature>
<dbReference type="Gene3D" id="3.30.565.10">
    <property type="entry name" value="Histidine kinase-like ATPase, C-terminal domain"/>
    <property type="match status" value="1"/>
</dbReference>
<proteinExistence type="inferred from homology"/>
<organism evidence="6 8">
    <name type="scientific">Geomonas paludis</name>
    <dbReference type="NCBI Taxonomy" id="2740185"/>
    <lineage>
        <taxon>Bacteria</taxon>
        <taxon>Pseudomonadati</taxon>
        <taxon>Thermodesulfobacteriota</taxon>
        <taxon>Desulfuromonadia</taxon>
        <taxon>Geobacterales</taxon>
        <taxon>Geobacteraceae</taxon>
        <taxon>Geomonas</taxon>
    </lineage>
</organism>
<accession>A0A6V8MSW2</accession>
<keyword evidence="2 5" id="KW-0547">Nucleotide-binding</keyword>
<dbReference type="PRINTS" id="PR00775">
    <property type="entry name" value="HEATSHOCK90"/>
</dbReference>
<evidence type="ECO:0000313" key="6">
    <source>
        <dbReference type="EMBL" id="GFO63246.1"/>
    </source>
</evidence>
<evidence type="ECO:0000313" key="8">
    <source>
        <dbReference type="Proteomes" id="UP000568888"/>
    </source>
</evidence>
<feature type="binding site" evidence="5">
    <location>
        <begin position="107"/>
        <end position="108"/>
    </location>
    <ligand>
        <name>ATP</name>
        <dbReference type="ChEBI" id="CHEBI:30616"/>
    </ligand>
</feature>
<keyword evidence="3 5" id="KW-0067">ATP-binding</keyword>
<evidence type="ECO:0000256" key="5">
    <source>
        <dbReference type="PIRSR" id="PIRSR002583-1"/>
    </source>
</evidence>
<dbReference type="RefSeq" id="WP_183346121.1">
    <property type="nucleotide sequence ID" value="NZ_BLXY01000002.1"/>
</dbReference>
<evidence type="ECO:0000256" key="1">
    <source>
        <dbReference type="ARBA" id="ARBA00008239"/>
    </source>
</evidence>